<organism evidence="1 2">
    <name type="scientific">Leptospira inadai serovar Lyme</name>
    <dbReference type="NCBI Taxonomy" id="293084"/>
    <lineage>
        <taxon>Bacteria</taxon>
        <taxon>Pseudomonadati</taxon>
        <taxon>Spirochaetota</taxon>
        <taxon>Spirochaetia</taxon>
        <taxon>Leptospirales</taxon>
        <taxon>Leptospiraceae</taxon>
        <taxon>Leptospira</taxon>
    </lineage>
</organism>
<gene>
    <name evidence="1" type="ORF">BES34_017555</name>
</gene>
<comment type="caution">
    <text evidence="1">The sequence shown here is derived from an EMBL/GenBank/DDBJ whole genome shotgun (WGS) entry which is preliminary data.</text>
</comment>
<evidence type="ECO:0000313" key="2">
    <source>
        <dbReference type="Proteomes" id="UP000094669"/>
    </source>
</evidence>
<sequence>MEKKKRIRNVQIISPNFLAALFYSISSNPDKFMTHLVLDSYSFLNRSFRTLDFYRRRVKISMQVRDSTLQSFCVIFRFLFDKRYE</sequence>
<dbReference type="EMBL" id="MCRM02000024">
    <property type="protein sequence ID" value="PNV73301.1"/>
    <property type="molecule type" value="Genomic_DNA"/>
</dbReference>
<reference evidence="1" key="1">
    <citation type="submission" date="2018-01" db="EMBL/GenBank/DDBJ databases">
        <title>Genomic characterization of Leptospira inadai serogroup Lyme isolated from captured rat in Brazil and comparative analysis with human reference strain.</title>
        <authorList>
            <person name="Moreno L.Z."/>
            <person name="Loureiro A.P."/>
            <person name="Miraglia F."/>
            <person name="Kremer F.S."/>
            <person name="Eslabao M.R."/>
            <person name="Dellagostin O.A."/>
            <person name="Lilenbaum W."/>
            <person name="Moreno A.M."/>
        </authorList>
    </citation>
    <scope>NUCLEOTIDE SEQUENCE [LARGE SCALE GENOMIC DNA]</scope>
    <source>
        <strain evidence="1">M34/99</strain>
    </source>
</reference>
<keyword evidence="2" id="KW-1185">Reference proteome</keyword>
<accession>A0ABX4YEJ9</accession>
<protein>
    <submittedName>
        <fullName evidence="1">Uncharacterized protein</fullName>
    </submittedName>
</protein>
<proteinExistence type="predicted"/>
<evidence type="ECO:0000313" key="1">
    <source>
        <dbReference type="EMBL" id="PNV73301.1"/>
    </source>
</evidence>
<dbReference type="Proteomes" id="UP000094669">
    <property type="component" value="Unassembled WGS sequence"/>
</dbReference>
<name>A0ABX4YEJ9_9LEPT</name>